<keyword evidence="3" id="KW-1185">Reference proteome</keyword>
<dbReference type="Proteomes" id="UP000194127">
    <property type="component" value="Unassembled WGS sequence"/>
</dbReference>
<dbReference type="PANTHER" id="PTHR15555">
    <property type="entry name" value="ZINC FINGER HIT DOMAIN CONTAINING PROTEIN 2 PROTEIN FON -RELATED"/>
    <property type="match status" value="1"/>
</dbReference>
<accession>A0A1X6N5X2</accession>
<sequence length="427" mass="46476">MSKRRADETVAVRDSSRETFYRKELESDVHSAPSKSTEEKRQMLELLKQFEENTMDDAIMGPDNDDDDDDEGDGVDLAERLGGLDIESASYDQIWDALTPAEHEKFKKALGDPTSDMAQQLLASDELGNVRTEPWWEAPMDLETDVQVAESSTPSNRSSLLQAKTFGTKPKLMVIPASMVSPPVAGKTPLLLYNICALCIAYTYVTRHFATSPLTKFPPSDPDRADAFRIISKLVPFLTDRKSKTIHPTLSSVVTDLWSRFDSGEMTSPFFSLLLHDAAALLRPSTVVEVLFSVSGDPRSDGSYPELESHPNTNVLRALSDLSALSGDDLLSQSTKSSPSSSSSKTTTSTAKTNHVTHKLTFYAAHIVSAPPLLLRALAEETAARANAVAREGIALPDGRSAIQSSAATGSNQMHTQSGLSRIIELS</sequence>
<reference evidence="2 3" key="1">
    <citation type="submission" date="2017-04" db="EMBL/GenBank/DDBJ databases">
        <title>Genome Sequence of the Model Brown-Rot Fungus Postia placenta SB12.</title>
        <authorList>
            <consortium name="DOE Joint Genome Institute"/>
            <person name="Gaskell J."/>
            <person name="Kersten P."/>
            <person name="Larrondo L.F."/>
            <person name="Canessa P."/>
            <person name="Martinez D."/>
            <person name="Hibbett D."/>
            <person name="Schmoll M."/>
            <person name="Kubicek C.P."/>
            <person name="Martinez A.T."/>
            <person name="Yadav J."/>
            <person name="Master E."/>
            <person name="Magnuson J.K."/>
            <person name="James T."/>
            <person name="Yaver D."/>
            <person name="Berka R."/>
            <person name="Labutti K."/>
            <person name="Lipzen A."/>
            <person name="Aerts A."/>
            <person name="Barry K."/>
            <person name="Henrissat B."/>
            <person name="Blanchette R."/>
            <person name="Grigoriev I."/>
            <person name="Cullen D."/>
        </authorList>
    </citation>
    <scope>NUCLEOTIDE SEQUENCE [LARGE SCALE GENOMIC DNA]</scope>
    <source>
        <strain evidence="2 3">MAD-698-R-SB12</strain>
    </source>
</reference>
<dbReference type="STRING" id="670580.A0A1X6N5X2"/>
<proteinExistence type="predicted"/>
<dbReference type="RefSeq" id="XP_024340666.1">
    <property type="nucleotide sequence ID" value="XM_024478667.1"/>
</dbReference>
<feature type="compositionally biased region" description="Acidic residues" evidence="1">
    <location>
        <begin position="63"/>
        <end position="74"/>
    </location>
</feature>
<protein>
    <submittedName>
        <fullName evidence="2">Uncharacterized protein</fullName>
    </submittedName>
</protein>
<dbReference type="InterPro" id="IPR039646">
    <property type="entry name" value="ZNHIT2"/>
</dbReference>
<evidence type="ECO:0000313" key="2">
    <source>
        <dbReference type="EMBL" id="OSX63872.1"/>
    </source>
</evidence>
<organism evidence="2 3">
    <name type="scientific">Postia placenta MAD-698-R-SB12</name>
    <dbReference type="NCBI Taxonomy" id="670580"/>
    <lineage>
        <taxon>Eukaryota</taxon>
        <taxon>Fungi</taxon>
        <taxon>Dikarya</taxon>
        <taxon>Basidiomycota</taxon>
        <taxon>Agaricomycotina</taxon>
        <taxon>Agaricomycetes</taxon>
        <taxon>Polyporales</taxon>
        <taxon>Adustoporiaceae</taxon>
        <taxon>Rhodonia</taxon>
    </lineage>
</organism>
<evidence type="ECO:0000256" key="1">
    <source>
        <dbReference type="SAM" id="MobiDB-lite"/>
    </source>
</evidence>
<feature type="region of interest" description="Disordered" evidence="1">
    <location>
        <begin position="54"/>
        <end position="74"/>
    </location>
</feature>
<dbReference type="AlphaFoldDB" id="A0A1X6N5X2"/>
<name>A0A1X6N5X2_9APHY</name>
<dbReference type="OrthoDB" id="18412at2759"/>
<dbReference type="GeneID" id="36323617"/>
<evidence type="ECO:0000313" key="3">
    <source>
        <dbReference type="Proteomes" id="UP000194127"/>
    </source>
</evidence>
<dbReference type="PANTHER" id="PTHR15555:SF0">
    <property type="entry name" value="ZINC FINGER HIT DOMAIN-CONTAINING PROTEIN 2"/>
    <property type="match status" value="1"/>
</dbReference>
<dbReference type="EMBL" id="KZ110594">
    <property type="protein sequence ID" value="OSX63872.1"/>
    <property type="molecule type" value="Genomic_DNA"/>
</dbReference>
<gene>
    <name evidence="2" type="ORF">POSPLADRAFT_1045043</name>
</gene>
<feature type="region of interest" description="Disordered" evidence="1">
    <location>
        <begin position="330"/>
        <end position="352"/>
    </location>
</feature>